<dbReference type="PANTHER" id="PTHR48079:SF6">
    <property type="entry name" value="NAD(P)-BINDING DOMAIN-CONTAINING PROTEIN-RELATED"/>
    <property type="match status" value="1"/>
</dbReference>
<accession>A0A853L254</accession>
<organism evidence="2 3">
    <name type="scientific">Thalassospira tepidiphila MCCC 1A03514</name>
    <dbReference type="NCBI Taxonomy" id="1177930"/>
    <lineage>
        <taxon>Bacteria</taxon>
        <taxon>Pseudomonadati</taxon>
        <taxon>Pseudomonadota</taxon>
        <taxon>Alphaproteobacteria</taxon>
        <taxon>Rhodospirillales</taxon>
        <taxon>Thalassospiraceae</taxon>
        <taxon>Thalassospira</taxon>
    </lineage>
</organism>
<dbReference type="GO" id="GO:0005737">
    <property type="term" value="C:cytoplasm"/>
    <property type="evidence" value="ECO:0007669"/>
    <property type="project" value="TreeGrafter"/>
</dbReference>
<dbReference type="SUPFAM" id="SSF51735">
    <property type="entry name" value="NAD(P)-binding Rossmann-fold domains"/>
    <property type="match status" value="1"/>
</dbReference>
<evidence type="ECO:0000259" key="1">
    <source>
        <dbReference type="Pfam" id="PF01370"/>
    </source>
</evidence>
<dbReference type="EMBL" id="JPVZ01000003">
    <property type="protein sequence ID" value="OAZ10361.1"/>
    <property type="molecule type" value="Genomic_DNA"/>
</dbReference>
<dbReference type="Proteomes" id="UP000094009">
    <property type="component" value="Unassembled WGS sequence"/>
</dbReference>
<gene>
    <name evidence="2" type="ORF">TH4_08990</name>
</gene>
<feature type="domain" description="NAD-dependent epimerase/dehydratase" evidence="1">
    <location>
        <begin position="3"/>
        <end position="215"/>
    </location>
</feature>
<name>A0A853L254_9PROT</name>
<dbReference type="GO" id="GO:0004029">
    <property type="term" value="F:aldehyde dehydrogenase (NAD+) activity"/>
    <property type="evidence" value="ECO:0007669"/>
    <property type="project" value="TreeGrafter"/>
</dbReference>
<dbReference type="PANTHER" id="PTHR48079">
    <property type="entry name" value="PROTEIN YEEZ"/>
    <property type="match status" value="1"/>
</dbReference>
<reference evidence="2 3" key="1">
    <citation type="submission" date="2014-07" db="EMBL/GenBank/DDBJ databases">
        <title>Draft genome sequence of Thalassospira tepidiphila 1-1B.</title>
        <authorList>
            <person name="Lai Q."/>
            <person name="Shao Z."/>
        </authorList>
    </citation>
    <scope>NUCLEOTIDE SEQUENCE [LARGE SCALE GENOMIC DNA]</scope>
    <source>
        <strain evidence="2 3">MCCC 1A03514</strain>
    </source>
</reference>
<evidence type="ECO:0000313" key="3">
    <source>
        <dbReference type="Proteomes" id="UP000094009"/>
    </source>
</evidence>
<protein>
    <recommendedName>
        <fullName evidence="1">NAD-dependent epimerase/dehydratase domain-containing protein</fullName>
    </recommendedName>
</protein>
<sequence length="305" mass="33321">MRVFVTGGTGLIGSAIVENLIDHQHDVLALARSRASHKMLADLGATPIRGDITKPTAWVNDLPDVDAVIHTACDFSDQMPRIDSNLLDHLIPALHRMPGPVRFLYTGGVWSYPQTQPGQIGDETLPFATLPEFDWMIDGLNRILGDEKLHGIIIHPGCVYATGRHGRTGLFERAITSAQSNKVITIVGGDHVDQPMVHTDDLADLYYRALTNAKPGSSYIGVAINGISNDAVAKLIARHFAIENYRFETISTQTAMSRLGNWAEGLGHHQHLSSAKAMLELGWAPKHRDIEQDIKACATATTAKR</sequence>
<dbReference type="InterPro" id="IPR036291">
    <property type="entry name" value="NAD(P)-bd_dom_sf"/>
</dbReference>
<dbReference type="RefSeq" id="WP_064780703.1">
    <property type="nucleotide sequence ID" value="NZ_JPVZ01000003.1"/>
</dbReference>
<dbReference type="AlphaFoldDB" id="A0A853L254"/>
<evidence type="ECO:0000313" key="2">
    <source>
        <dbReference type="EMBL" id="OAZ10361.1"/>
    </source>
</evidence>
<comment type="caution">
    <text evidence="2">The sequence shown here is derived from an EMBL/GenBank/DDBJ whole genome shotgun (WGS) entry which is preliminary data.</text>
</comment>
<proteinExistence type="predicted"/>
<dbReference type="InterPro" id="IPR051783">
    <property type="entry name" value="NAD(P)-dependent_oxidoreduct"/>
</dbReference>
<dbReference type="InterPro" id="IPR001509">
    <property type="entry name" value="Epimerase_deHydtase"/>
</dbReference>
<dbReference type="Gene3D" id="3.40.50.720">
    <property type="entry name" value="NAD(P)-binding Rossmann-like Domain"/>
    <property type="match status" value="1"/>
</dbReference>
<dbReference type="Pfam" id="PF01370">
    <property type="entry name" value="Epimerase"/>
    <property type="match status" value="1"/>
</dbReference>